<dbReference type="InterPro" id="IPR007219">
    <property type="entry name" value="XnlR_reg_dom"/>
</dbReference>
<feature type="region of interest" description="Disordered" evidence="3">
    <location>
        <begin position="679"/>
        <end position="712"/>
    </location>
</feature>
<dbReference type="SMART" id="SM00066">
    <property type="entry name" value="GAL4"/>
    <property type="match status" value="1"/>
</dbReference>
<organism evidence="5 6">
    <name type="scientific">Teratosphaeria nubilosa</name>
    <dbReference type="NCBI Taxonomy" id="161662"/>
    <lineage>
        <taxon>Eukaryota</taxon>
        <taxon>Fungi</taxon>
        <taxon>Dikarya</taxon>
        <taxon>Ascomycota</taxon>
        <taxon>Pezizomycotina</taxon>
        <taxon>Dothideomycetes</taxon>
        <taxon>Dothideomycetidae</taxon>
        <taxon>Mycosphaerellales</taxon>
        <taxon>Teratosphaeriaceae</taxon>
        <taxon>Teratosphaeria</taxon>
    </lineage>
</organism>
<name>A0A6G1L4W6_9PEZI</name>
<keyword evidence="1" id="KW-0479">Metal-binding</keyword>
<proteinExistence type="predicted"/>
<protein>
    <recommendedName>
        <fullName evidence="4">Zn(2)-C6 fungal-type domain-containing protein</fullName>
    </recommendedName>
</protein>
<dbReference type="InterPro" id="IPR036864">
    <property type="entry name" value="Zn2-C6_fun-type_DNA-bd_sf"/>
</dbReference>
<dbReference type="CDD" id="cd00067">
    <property type="entry name" value="GAL4"/>
    <property type="match status" value="1"/>
</dbReference>
<dbReference type="PROSITE" id="PS00463">
    <property type="entry name" value="ZN2_CY6_FUNGAL_1"/>
    <property type="match status" value="1"/>
</dbReference>
<feature type="compositionally biased region" description="Polar residues" evidence="3">
    <location>
        <begin position="690"/>
        <end position="709"/>
    </location>
</feature>
<feature type="region of interest" description="Disordered" evidence="3">
    <location>
        <begin position="1"/>
        <end position="38"/>
    </location>
</feature>
<dbReference type="Pfam" id="PF04082">
    <property type="entry name" value="Fungal_trans"/>
    <property type="match status" value="1"/>
</dbReference>
<evidence type="ECO:0000313" key="6">
    <source>
        <dbReference type="Proteomes" id="UP000799436"/>
    </source>
</evidence>
<dbReference type="Gene3D" id="4.10.240.10">
    <property type="entry name" value="Zn(2)-C6 fungal-type DNA-binding domain"/>
    <property type="match status" value="1"/>
</dbReference>
<dbReference type="Proteomes" id="UP000799436">
    <property type="component" value="Unassembled WGS sequence"/>
</dbReference>
<feature type="region of interest" description="Disordered" evidence="3">
    <location>
        <begin position="132"/>
        <end position="153"/>
    </location>
</feature>
<dbReference type="GO" id="GO:0003677">
    <property type="term" value="F:DNA binding"/>
    <property type="evidence" value="ECO:0007669"/>
    <property type="project" value="InterPro"/>
</dbReference>
<evidence type="ECO:0000256" key="3">
    <source>
        <dbReference type="SAM" id="MobiDB-lite"/>
    </source>
</evidence>
<dbReference type="Pfam" id="PF00172">
    <property type="entry name" value="Zn_clus"/>
    <property type="match status" value="1"/>
</dbReference>
<feature type="compositionally biased region" description="Polar residues" evidence="3">
    <location>
        <begin position="764"/>
        <end position="778"/>
    </location>
</feature>
<feature type="domain" description="Zn(2)-C6 fungal-type" evidence="4">
    <location>
        <begin position="39"/>
        <end position="69"/>
    </location>
</feature>
<keyword evidence="2" id="KW-0539">Nucleus</keyword>
<evidence type="ECO:0000256" key="1">
    <source>
        <dbReference type="ARBA" id="ARBA00022723"/>
    </source>
</evidence>
<sequence length="889" mass="97692">MADRSDNNNNNTLKRLAESLEPAPNKRSRTGNTTRTGQACDRCKIRKIRCDARPGGCSPCLQNNSECKTTDRITGRAIQRGHTENLENENTHLKMYIIELQAQLRQNGVEPGAPPAPQPGYAPIQLPFGASWDSPQSNGGYQSTGSTERHGSVGSLLPEFRSGCIGDNYLGVASENNWLSPIEGTSLTLFGTKIDLAEFMPPEPNPDASAMSYQTFLGHAFGSVPTKQPELPDYQQCKVYAEWYFRSIQNFTPILHKPDFMDLIYRMYHDAYQPSPAETVMVHMMLAVMNFQWSSRNGSEQARSASFEHYHFALTFIPQLITGHKLEDIQALTLICSQLRNQPRPGAAWMFTNMVIGLAIESGLHRSVKSWSTTATQLSAHAIEMRKRIFWSLLLFHVAISSKLGRPMPLRFEDFDIEIPDAVDDNLPGEQEMTKWKRCSWRAAIHGFKLLKILMQVCSTIYTVRSSSVPYEVNVRQLEKDLQAFQAQIPPELAGGAQTREEDRVSALYLQVSAAECELLLHHPALCRATSTQVVGANLDLCLAASNKLLQAASHLKQLKSLDTTWYYGTDFLAAIFTTLFALTEKRDQMTSANLQQLRQDMDNWLEVMGEVGKLLGTGPKLQEAVRNIIEYSIGNINRHLTAKTASAAIATATATAAAVTQDATNGQDQQDQQQTYEHNNDYYSGGSAPATNTDRQRQYSGDGSTHAGQAQAAPFTEAVPQYYQQHQYAAQAMAAYNNATYDPDAMKSNIEAQLNTELGAGTDGSSSQHTSPQHAQATTQYMTAFQSSAPQTAFRPQSTPAAMQQGAFQNSGHAAWRHFADNMLGSMGVNVSATNDYGMSPAGGMILKTDGSGLGTPPVGSFGGMQMPADGSQSWPLIHYQSSDGTQG</sequence>
<feature type="compositionally biased region" description="Polar residues" evidence="3">
    <location>
        <begin position="133"/>
        <end position="146"/>
    </location>
</feature>
<evidence type="ECO:0000313" key="5">
    <source>
        <dbReference type="EMBL" id="KAF2767866.1"/>
    </source>
</evidence>
<evidence type="ECO:0000256" key="2">
    <source>
        <dbReference type="ARBA" id="ARBA00023242"/>
    </source>
</evidence>
<dbReference type="GO" id="GO:0008270">
    <property type="term" value="F:zinc ion binding"/>
    <property type="evidence" value="ECO:0007669"/>
    <property type="project" value="InterPro"/>
</dbReference>
<dbReference type="PROSITE" id="PS50048">
    <property type="entry name" value="ZN2_CY6_FUNGAL_2"/>
    <property type="match status" value="1"/>
</dbReference>
<dbReference type="PANTHER" id="PTHR46910:SF4">
    <property type="entry name" value="ZN(2)-C6 FUNGAL-TYPE DOMAIN-CONTAINING PROTEIN"/>
    <property type="match status" value="1"/>
</dbReference>
<dbReference type="SUPFAM" id="SSF57701">
    <property type="entry name" value="Zn2/Cys6 DNA-binding domain"/>
    <property type="match status" value="1"/>
</dbReference>
<dbReference type="GO" id="GO:0000981">
    <property type="term" value="F:DNA-binding transcription factor activity, RNA polymerase II-specific"/>
    <property type="evidence" value="ECO:0007669"/>
    <property type="project" value="InterPro"/>
</dbReference>
<dbReference type="GO" id="GO:0006351">
    <property type="term" value="P:DNA-templated transcription"/>
    <property type="evidence" value="ECO:0007669"/>
    <property type="project" value="InterPro"/>
</dbReference>
<dbReference type="SMART" id="SM00906">
    <property type="entry name" value="Fungal_trans"/>
    <property type="match status" value="1"/>
</dbReference>
<accession>A0A6G1L4W6</accession>
<reference evidence="5" key="1">
    <citation type="journal article" date="2020" name="Stud. Mycol.">
        <title>101 Dothideomycetes genomes: a test case for predicting lifestyles and emergence of pathogens.</title>
        <authorList>
            <person name="Haridas S."/>
            <person name="Albert R."/>
            <person name="Binder M."/>
            <person name="Bloem J."/>
            <person name="Labutti K."/>
            <person name="Salamov A."/>
            <person name="Andreopoulos B."/>
            <person name="Baker S."/>
            <person name="Barry K."/>
            <person name="Bills G."/>
            <person name="Bluhm B."/>
            <person name="Cannon C."/>
            <person name="Castanera R."/>
            <person name="Culley D."/>
            <person name="Daum C."/>
            <person name="Ezra D."/>
            <person name="Gonzalez J."/>
            <person name="Henrissat B."/>
            <person name="Kuo A."/>
            <person name="Liang C."/>
            <person name="Lipzen A."/>
            <person name="Lutzoni F."/>
            <person name="Magnuson J."/>
            <person name="Mondo S."/>
            <person name="Nolan M."/>
            <person name="Ohm R."/>
            <person name="Pangilinan J."/>
            <person name="Park H.-J."/>
            <person name="Ramirez L."/>
            <person name="Alfaro M."/>
            <person name="Sun H."/>
            <person name="Tritt A."/>
            <person name="Yoshinaga Y."/>
            <person name="Zwiers L.-H."/>
            <person name="Turgeon B."/>
            <person name="Goodwin S."/>
            <person name="Spatafora J."/>
            <person name="Crous P."/>
            <person name="Grigoriev I."/>
        </authorList>
    </citation>
    <scope>NUCLEOTIDE SEQUENCE</scope>
    <source>
        <strain evidence="5">CBS 116005</strain>
    </source>
</reference>
<dbReference type="CDD" id="cd12148">
    <property type="entry name" value="fungal_TF_MHR"/>
    <property type="match status" value="1"/>
</dbReference>
<keyword evidence="6" id="KW-1185">Reference proteome</keyword>
<feature type="region of interest" description="Disordered" evidence="3">
    <location>
        <begin position="759"/>
        <end position="778"/>
    </location>
</feature>
<dbReference type="InterPro" id="IPR001138">
    <property type="entry name" value="Zn2Cys6_DnaBD"/>
</dbReference>
<evidence type="ECO:0000259" key="4">
    <source>
        <dbReference type="PROSITE" id="PS50048"/>
    </source>
</evidence>
<gene>
    <name evidence="5" type="ORF">EJ03DRAFT_352755</name>
</gene>
<dbReference type="EMBL" id="ML995851">
    <property type="protein sequence ID" value="KAF2767866.1"/>
    <property type="molecule type" value="Genomic_DNA"/>
</dbReference>
<dbReference type="OrthoDB" id="4456959at2759"/>
<dbReference type="InterPro" id="IPR050987">
    <property type="entry name" value="AtrR-like"/>
</dbReference>
<dbReference type="AlphaFoldDB" id="A0A6G1L4W6"/>
<dbReference type="PANTHER" id="PTHR46910">
    <property type="entry name" value="TRANSCRIPTION FACTOR PDR1"/>
    <property type="match status" value="1"/>
</dbReference>